<sequence length="19" mass="2291">MRSQNCHWVQSANCCTKFF</sequence>
<evidence type="ECO:0000313" key="1">
    <source>
        <dbReference type="EMBL" id="JAH48690.1"/>
    </source>
</evidence>
<reference evidence="1" key="2">
    <citation type="journal article" date="2015" name="Fish Shellfish Immunol.">
        <title>Early steps in the European eel (Anguilla anguilla)-Vibrio vulnificus interaction in the gills: Role of the RtxA13 toxin.</title>
        <authorList>
            <person name="Callol A."/>
            <person name="Pajuelo D."/>
            <person name="Ebbesson L."/>
            <person name="Teles M."/>
            <person name="MacKenzie S."/>
            <person name="Amaro C."/>
        </authorList>
    </citation>
    <scope>NUCLEOTIDE SEQUENCE</scope>
</reference>
<dbReference type="EMBL" id="GBXM01059887">
    <property type="protein sequence ID" value="JAH48690.1"/>
    <property type="molecule type" value="Transcribed_RNA"/>
</dbReference>
<protein>
    <submittedName>
        <fullName evidence="1">Uncharacterized protein</fullName>
    </submittedName>
</protein>
<organism evidence="1">
    <name type="scientific">Anguilla anguilla</name>
    <name type="common">European freshwater eel</name>
    <name type="synonym">Muraena anguilla</name>
    <dbReference type="NCBI Taxonomy" id="7936"/>
    <lineage>
        <taxon>Eukaryota</taxon>
        <taxon>Metazoa</taxon>
        <taxon>Chordata</taxon>
        <taxon>Craniata</taxon>
        <taxon>Vertebrata</taxon>
        <taxon>Euteleostomi</taxon>
        <taxon>Actinopterygii</taxon>
        <taxon>Neopterygii</taxon>
        <taxon>Teleostei</taxon>
        <taxon>Anguilliformes</taxon>
        <taxon>Anguillidae</taxon>
        <taxon>Anguilla</taxon>
    </lineage>
</organism>
<dbReference type="AlphaFoldDB" id="A0A0E9T6Y9"/>
<reference evidence="1" key="1">
    <citation type="submission" date="2014-11" db="EMBL/GenBank/DDBJ databases">
        <authorList>
            <person name="Amaro Gonzalez C."/>
        </authorList>
    </citation>
    <scope>NUCLEOTIDE SEQUENCE</scope>
</reference>
<proteinExistence type="predicted"/>
<name>A0A0E9T6Y9_ANGAN</name>
<accession>A0A0E9T6Y9</accession>